<evidence type="ECO:0000256" key="1">
    <source>
        <dbReference type="ARBA" id="ARBA00000434"/>
    </source>
</evidence>
<dbReference type="InterPro" id="IPR039721">
    <property type="entry name" value="C5-epimerase"/>
</dbReference>
<evidence type="ECO:0000256" key="8">
    <source>
        <dbReference type="ARBA" id="ARBA00022968"/>
    </source>
</evidence>
<dbReference type="InParanoid" id="A7RL51"/>
<comment type="similarity">
    <text evidence="5">Belongs to the D-glucuronyl C5-epimerase family.</text>
</comment>
<dbReference type="Pfam" id="PF21174">
    <property type="entry name" value="Glce_b_sandwich"/>
    <property type="match status" value="1"/>
</dbReference>
<feature type="domain" description="D-glucuronyl C5-epimerase beta-sandwich" evidence="14">
    <location>
        <begin position="167"/>
        <end position="292"/>
    </location>
</feature>
<evidence type="ECO:0000313" key="16">
    <source>
        <dbReference type="Proteomes" id="UP000001593"/>
    </source>
</evidence>
<dbReference type="OMA" id="RGVFMYF"/>
<dbReference type="Pfam" id="PF06662">
    <property type="entry name" value="C5-epim_C"/>
    <property type="match status" value="1"/>
</dbReference>
<dbReference type="HOGENOM" id="CLU_028636_0_0_1"/>
<evidence type="ECO:0000256" key="5">
    <source>
        <dbReference type="ARBA" id="ARBA00005584"/>
    </source>
</evidence>
<evidence type="ECO:0000256" key="10">
    <source>
        <dbReference type="ARBA" id="ARBA00023136"/>
    </source>
</evidence>
<protein>
    <recommendedName>
        <fullName evidence="6">heparosan-N-sulfate-glucuronate 5-epimerase</fullName>
        <ecNumber evidence="6">5.1.3.17</ecNumber>
    </recommendedName>
</protein>
<accession>A7RL51</accession>
<feature type="non-terminal residue" evidence="15">
    <location>
        <position position="518"/>
    </location>
</feature>
<keyword evidence="9" id="KW-1133">Transmembrane helix</keyword>
<keyword evidence="16" id="KW-1185">Reference proteome</keyword>
<sequence length="518" mass="59219">YEILEVNVNGGEKKLQGRLDSSSGEPYVPFSFVKEYFEIYGEVQKQKEKKVLEWRHSYSEIHESKFEYDPKGTFLWFQGYHVEGRLRVKCICGKEEVPVSSQWNPNGHYYPIQIAQYGLSHYSSYIAERDDTGKVKLFEDAESVFDSNWVVSEPNKVENIVDEERGSRVIKFWTQGFVGEGVSLHLDSSTKEYVLSFHLKQTGDVIITVSIETKHNTQHLIHYTSDEEMISVKQNEIFMGIGTWKGWRKITRNLDTDLRKGLRLSEKSPNKKPKNTPKFSVTEIQTITLKGSGCIDNITLSRSARLDFFMAAANWFVRNQDKNGGWPITVKRKIMEGVEMAPGWYSAMAQGQAMSLLTRAYYHTNNSVYLEAALKATSLFGVPANKGGVRAMFMDKYPWYEEYPTTPSLYVLNGFIYSLVGLHDLTLAAPKKTEAKAFFDDGMKSLKALLLMFDAGSGTFYDLRHVSMRAPPNLARWDYHTLHVSLLHFISGIDSDRVVKDTAVRWTGYTKGKRAKHN</sequence>
<dbReference type="PhylomeDB" id="A7RL51"/>
<evidence type="ECO:0000313" key="15">
    <source>
        <dbReference type="EMBL" id="EDO47868.1"/>
    </source>
</evidence>
<reference evidence="15 16" key="1">
    <citation type="journal article" date="2007" name="Science">
        <title>Sea anemone genome reveals ancestral eumetazoan gene repertoire and genomic organization.</title>
        <authorList>
            <person name="Putnam N.H."/>
            <person name="Srivastava M."/>
            <person name="Hellsten U."/>
            <person name="Dirks B."/>
            <person name="Chapman J."/>
            <person name="Salamov A."/>
            <person name="Terry A."/>
            <person name="Shapiro H."/>
            <person name="Lindquist E."/>
            <person name="Kapitonov V.V."/>
            <person name="Jurka J."/>
            <person name="Genikhovich G."/>
            <person name="Grigoriev I.V."/>
            <person name="Lucas S.M."/>
            <person name="Steele R.E."/>
            <person name="Finnerty J.R."/>
            <person name="Technau U."/>
            <person name="Martindale M.Q."/>
            <person name="Rokhsar D.S."/>
        </authorList>
    </citation>
    <scope>NUCLEOTIDE SEQUENCE [LARGE SCALE GENOMIC DNA]</scope>
    <source>
        <strain evidence="16">CH2 X CH6</strain>
    </source>
</reference>
<dbReference type="AlphaFoldDB" id="A7RL51"/>
<evidence type="ECO:0000256" key="7">
    <source>
        <dbReference type="ARBA" id="ARBA00022692"/>
    </source>
</evidence>
<dbReference type="UniPathway" id="UPA00862"/>
<dbReference type="InterPro" id="IPR010598">
    <property type="entry name" value="C5-epim_C"/>
</dbReference>
<evidence type="ECO:0000256" key="3">
    <source>
        <dbReference type="ARBA" id="ARBA00004841"/>
    </source>
</evidence>
<dbReference type="OrthoDB" id="5914444at2759"/>
<dbReference type="GO" id="GO:0005794">
    <property type="term" value="C:Golgi apparatus"/>
    <property type="evidence" value="ECO:0000318"/>
    <property type="project" value="GO_Central"/>
</dbReference>
<keyword evidence="10" id="KW-0472">Membrane</keyword>
<dbReference type="eggNOG" id="KOG3760">
    <property type="taxonomic scope" value="Eukaryota"/>
</dbReference>
<comment type="subcellular location">
    <subcellularLocation>
        <location evidence="12">Endomembrane system</location>
        <topology evidence="12">Single-pass membrane protein</topology>
    </subcellularLocation>
    <subcellularLocation>
        <location evidence="2">Membrane</location>
        <topology evidence="2">Single-pass type II membrane protein</topology>
    </subcellularLocation>
</comment>
<evidence type="ECO:0000259" key="14">
    <source>
        <dbReference type="Pfam" id="PF21174"/>
    </source>
</evidence>
<dbReference type="GO" id="GO:0030210">
    <property type="term" value="P:heparin proteoglycan biosynthetic process"/>
    <property type="evidence" value="ECO:0007669"/>
    <property type="project" value="UniProtKB-UniPathway"/>
</dbReference>
<evidence type="ECO:0000256" key="12">
    <source>
        <dbReference type="ARBA" id="ARBA00037847"/>
    </source>
</evidence>
<dbReference type="GO" id="GO:0047464">
    <property type="term" value="F:heparosan-N-sulfate-glucuronate 5-epimerase activity"/>
    <property type="evidence" value="ECO:0000318"/>
    <property type="project" value="GO_Central"/>
</dbReference>
<comment type="pathway">
    <text evidence="4">Glycan metabolism; heparan sulfate biosynthesis.</text>
</comment>
<dbReference type="EMBL" id="DS469517">
    <property type="protein sequence ID" value="EDO47868.1"/>
    <property type="molecule type" value="Genomic_DNA"/>
</dbReference>
<evidence type="ECO:0000256" key="11">
    <source>
        <dbReference type="ARBA" id="ARBA00023235"/>
    </source>
</evidence>
<evidence type="ECO:0000256" key="9">
    <source>
        <dbReference type="ARBA" id="ARBA00022989"/>
    </source>
</evidence>
<keyword evidence="8" id="KW-0735">Signal-anchor</keyword>
<organism evidence="15 16">
    <name type="scientific">Nematostella vectensis</name>
    <name type="common">Starlet sea anemone</name>
    <dbReference type="NCBI Taxonomy" id="45351"/>
    <lineage>
        <taxon>Eukaryota</taxon>
        <taxon>Metazoa</taxon>
        <taxon>Cnidaria</taxon>
        <taxon>Anthozoa</taxon>
        <taxon>Hexacorallia</taxon>
        <taxon>Actiniaria</taxon>
        <taxon>Edwardsiidae</taxon>
        <taxon>Nematostella</taxon>
    </lineage>
</organism>
<name>A7RL51_NEMVE</name>
<proteinExistence type="inferred from homology"/>
<dbReference type="EC" id="5.1.3.17" evidence="6"/>
<keyword evidence="11" id="KW-0413">Isomerase</keyword>
<keyword evidence="7" id="KW-0812">Transmembrane</keyword>
<comment type="pathway">
    <text evidence="3">Glycan metabolism; heparin biosynthesis.</text>
</comment>
<dbReference type="InterPro" id="IPR059154">
    <property type="entry name" value="Glce_b_sandwich"/>
</dbReference>
<evidence type="ECO:0000259" key="13">
    <source>
        <dbReference type="Pfam" id="PF06662"/>
    </source>
</evidence>
<dbReference type="PANTHER" id="PTHR13174:SF3">
    <property type="entry name" value="D-GLUCURONYL C5-EPIMERASE"/>
    <property type="match status" value="1"/>
</dbReference>
<comment type="catalytic activity">
    <reaction evidence="1">
        <text>[heparosan-N-sulfate](n) = [heparan-N-sulfate](n)</text>
        <dbReference type="Rhea" id="RHEA:20197"/>
        <dbReference type="Rhea" id="RHEA-COMP:9556"/>
        <dbReference type="Rhea" id="RHEA-COMP:9557"/>
        <dbReference type="ChEBI" id="CHEBI:58041"/>
        <dbReference type="ChEBI" id="CHEBI:58287"/>
        <dbReference type="EC" id="5.1.3.17"/>
    </reaction>
</comment>
<dbReference type="PANTHER" id="PTHR13174">
    <property type="entry name" value="D-GLUCURONYL C5-EPIMERASE"/>
    <property type="match status" value="1"/>
</dbReference>
<dbReference type="Proteomes" id="UP000001593">
    <property type="component" value="Unassembled WGS sequence"/>
</dbReference>
<gene>
    <name evidence="15" type="ORF">NEMVEDRAFT_v1g85640</name>
</gene>
<feature type="domain" description="D-glucuronyl C5-epimerase C-terminal" evidence="13">
    <location>
        <begin position="320"/>
        <end position="507"/>
    </location>
</feature>
<dbReference type="STRING" id="45351.A7RL51"/>
<evidence type="ECO:0000256" key="2">
    <source>
        <dbReference type="ARBA" id="ARBA00004606"/>
    </source>
</evidence>
<dbReference type="KEGG" id="nve:5520075"/>
<dbReference type="GO" id="GO:0015012">
    <property type="term" value="P:heparan sulfate proteoglycan biosynthetic process"/>
    <property type="evidence" value="ECO:0000318"/>
    <property type="project" value="GO_Central"/>
</dbReference>
<evidence type="ECO:0000256" key="6">
    <source>
        <dbReference type="ARBA" id="ARBA00012087"/>
    </source>
</evidence>
<evidence type="ECO:0000256" key="4">
    <source>
        <dbReference type="ARBA" id="ARBA00005093"/>
    </source>
</evidence>